<accession>A0A377I0V3</accession>
<feature type="domain" description="GmrSD restriction endonucleases N-terminal" evidence="1">
    <location>
        <begin position="11"/>
        <end position="244"/>
    </location>
</feature>
<gene>
    <name evidence="2" type="ORF">NCTC10794_00633</name>
</gene>
<evidence type="ECO:0000313" key="3">
    <source>
        <dbReference type="Proteomes" id="UP000254867"/>
    </source>
</evidence>
<dbReference type="Pfam" id="PF03235">
    <property type="entry name" value="GmrSD_N"/>
    <property type="match status" value="1"/>
</dbReference>
<dbReference type="AlphaFoldDB" id="A0A377I0V3"/>
<protein>
    <submittedName>
        <fullName evidence="2">Uncharacterized conserved protein</fullName>
    </submittedName>
</protein>
<dbReference type="Proteomes" id="UP000254867">
    <property type="component" value="Unassembled WGS sequence"/>
</dbReference>
<evidence type="ECO:0000259" key="1">
    <source>
        <dbReference type="Pfam" id="PF03235"/>
    </source>
</evidence>
<dbReference type="RefSeq" id="WP_119222313.1">
    <property type="nucleotide sequence ID" value="NZ_UGHH01000002.1"/>
</dbReference>
<evidence type="ECO:0000313" key="2">
    <source>
        <dbReference type="EMBL" id="STO63597.1"/>
    </source>
</evidence>
<name>A0A377I0V3_HAEPH</name>
<dbReference type="EMBL" id="UGHH01000002">
    <property type="protein sequence ID" value="STO63597.1"/>
    <property type="molecule type" value="Genomic_DNA"/>
</dbReference>
<organism evidence="2 3">
    <name type="scientific">Haemophilus parahaemolyticus</name>
    <dbReference type="NCBI Taxonomy" id="735"/>
    <lineage>
        <taxon>Bacteria</taxon>
        <taxon>Pseudomonadati</taxon>
        <taxon>Pseudomonadota</taxon>
        <taxon>Gammaproteobacteria</taxon>
        <taxon>Pasteurellales</taxon>
        <taxon>Pasteurellaceae</taxon>
        <taxon>Haemophilus</taxon>
    </lineage>
</organism>
<sequence>MSYQGISIREVLDKINANTNGWYLPEVQRQYVWGNRNNSEDYVCLLLDSLLQGYPIGGIVVWENNQKIPFRPFLTDYTPNKFNNLVDDGRWSENKSLVYDGQQRLQTLYSVLRHTFNGRVLHYDLSFDPKKADTDETGFFFLKKGEETDVHCIKMTELCSKASNDESSRVKLELKLGELYKDDIDKLILSRANLNKLWDAFVKKDKNPIAFFSVSADNADIANEVFRRLNIGGVSLTSSELVLGKIKAKYYDFEQELWNISDEIKNTTGIRFSSEQLLQLIYLLVKNTIRVDDRYFLDKDIELFNNKLKTIREPVLEFFKYLRNSFNINHSSIIPRWWAILPMIVYLIKFKEVNSKYTWLNKDAKYMQYINQYFLHSQILDWNTQTMVNKFAELAIKAAESKEDFPLKEIKSFAVQKNRVGELNEDNFTWKPLFALKMLQPQRTFNFSDNKPQIDHIFPLKRGKADELYQNEVDVLWNFQILTAELNNYKRDKSPKEFLLEHPDMIGSFDFIPTLENEAWDTHTSFIEYRKEKMIKFLNTQYSVTFSKIE</sequence>
<dbReference type="PANTHER" id="PTHR37292">
    <property type="entry name" value="VNG6097C"/>
    <property type="match status" value="1"/>
</dbReference>
<reference evidence="2 3" key="1">
    <citation type="submission" date="2018-06" db="EMBL/GenBank/DDBJ databases">
        <authorList>
            <consortium name="Pathogen Informatics"/>
            <person name="Doyle S."/>
        </authorList>
    </citation>
    <scope>NUCLEOTIDE SEQUENCE [LARGE SCALE GENOMIC DNA]</scope>
    <source>
        <strain evidence="2 3">NCTC10794</strain>
    </source>
</reference>
<dbReference type="PANTHER" id="PTHR37292:SF2">
    <property type="entry name" value="DUF262 DOMAIN-CONTAINING PROTEIN"/>
    <property type="match status" value="1"/>
</dbReference>
<dbReference type="InterPro" id="IPR004919">
    <property type="entry name" value="GmrSD_N"/>
</dbReference>
<proteinExistence type="predicted"/>